<accession>A0A3S5CQ55</accession>
<sequence>MSAHPVTFSPPPRISSCSRGADLLSNLTFTSHNTSSRLPVLQGPGPVRLRCSSISTPRTLTPCIVYLRNFLPGQSCINAPLVATCEALLLFTPQRHLLPQHATISPVCTALHCPCCLLAHLYQ</sequence>
<keyword evidence="2" id="KW-1185">Reference proteome</keyword>
<evidence type="ECO:0000313" key="2">
    <source>
        <dbReference type="Proteomes" id="UP000784294"/>
    </source>
</evidence>
<comment type="caution">
    <text evidence="1">The sequence shown here is derived from an EMBL/GenBank/DDBJ whole genome shotgun (WGS) entry which is preliminary data.</text>
</comment>
<dbReference type="AlphaFoldDB" id="A0A3S5CQ55"/>
<gene>
    <name evidence="1" type="ORF">PXEA_LOCUS32587</name>
</gene>
<reference evidence="1" key="1">
    <citation type="submission" date="2018-11" db="EMBL/GenBank/DDBJ databases">
        <authorList>
            <consortium name="Pathogen Informatics"/>
        </authorList>
    </citation>
    <scope>NUCLEOTIDE SEQUENCE</scope>
</reference>
<protein>
    <submittedName>
        <fullName evidence="1">Uncharacterized protein</fullName>
    </submittedName>
</protein>
<organism evidence="1 2">
    <name type="scientific">Protopolystoma xenopodis</name>
    <dbReference type="NCBI Taxonomy" id="117903"/>
    <lineage>
        <taxon>Eukaryota</taxon>
        <taxon>Metazoa</taxon>
        <taxon>Spiralia</taxon>
        <taxon>Lophotrochozoa</taxon>
        <taxon>Platyhelminthes</taxon>
        <taxon>Monogenea</taxon>
        <taxon>Polyopisthocotylea</taxon>
        <taxon>Polystomatidea</taxon>
        <taxon>Polystomatidae</taxon>
        <taxon>Protopolystoma</taxon>
    </lineage>
</organism>
<name>A0A3S5CQ55_9PLAT</name>
<proteinExistence type="predicted"/>
<evidence type="ECO:0000313" key="1">
    <source>
        <dbReference type="EMBL" id="VEL39147.1"/>
    </source>
</evidence>
<dbReference type="Proteomes" id="UP000784294">
    <property type="component" value="Unassembled WGS sequence"/>
</dbReference>
<dbReference type="EMBL" id="CAAALY010260245">
    <property type="protein sequence ID" value="VEL39147.1"/>
    <property type="molecule type" value="Genomic_DNA"/>
</dbReference>